<name>A0A0F9X7M6_9ZZZZ</name>
<proteinExistence type="predicted"/>
<organism evidence="2">
    <name type="scientific">marine sediment metagenome</name>
    <dbReference type="NCBI Taxonomy" id="412755"/>
    <lineage>
        <taxon>unclassified sequences</taxon>
        <taxon>metagenomes</taxon>
        <taxon>ecological metagenomes</taxon>
    </lineage>
</organism>
<protein>
    <submittedName>
        <fullName evidence="2">Uncharacterized protein</fullName>
    </submittedName>
</protein>
<keyword evidence="1" id="KW-1133">Transmembrane helix</keyword>
<keyword evidence="1" id="KW-0812">Transmembrane</keyword>
<evidence type="ECO:0000313" key="2">
    <source>
        <dbReference type="EMBL" id="KKN94971.1"/>
    </source>
</evidence>
<feature type="transmembrane region" description="Helical" evidence="1">
    <location>
        <begin position="45"/>
        <end position="67"/>
    </location>
</feature>
<feature type="transmembrane region" description="Helical" evidence="1">
    <location>
        <begin position="12"/>
        <end position="33"/>
    </location>
</feature>
<dbReference type="AlphaFoldDB" id="A0A0F9X7M6"/>
<dbReference type="EMBL" id="LAZR01000074">
    <property type="protein sequence ID" value="KKN94971.1"/>
    <property type="molecule type" value="Genomic_DNA"/>
</dbReference>
<keyword evidence="1" id="KW-0472">Membrane</keyword>
<feature type="transmembrane region" description="Helical" evidence="1">
    <location>
        <begin position="87"/>
        <end position="113"/>
    </location>
</feature>
<accession>A0A0F9X7M6</accession>
<gene>
    <name evidence="2" type="ORF">LCGC14_0182980</name>
</gene>
<evidence type="ECO:0000256" key="1">
    <source>
        <dbReference type="SAM" id="Phobius"/>
    </source>
</evidence>
<sequence>MSVWSPLHPAQLVFGLVIWSGWFVLLYGGLSVACEFAPPPDKRGAVTWLNGVMLFCGAILAVLLIWLARRCWNAAPAHDDGDGSGRFIARIAAAAYLISALAAFALTLPSVILPPCV</sequence>
<reference evidence="2" key="1">
    <citation type="journal article" date="2015" name="Nature">
        <title>Complex archaea that bridge the gap between prokaryotes and eukaryotes.</title>
        <authorList>
            <person name="Spang A."/>
            <person name="Saw J.H."/>
            <person name="Jorgensen S.L."/>
            <person name="Zaremba-Niedzwiedzka K."/>
            <person name="Martijn J."/>
            <person name="Lind A.E."/>
            <person name="van Eijk R."/>
            <person name="Schleper C."/>
            <person name="Guy L."/>
            <person name="Ettema T.J."/>
        </authorList>
    </citation>
    <scope>NUCLEOTIDE SEQUENCE</scope>
</reference>
<comment type="caution">
    <text evidence="2">The sequence shown here is derived from an EMBL/GenBank/DDBJ whole genome shotgun (WGS) entry which is preliminary data.</text>
</comment>